<dbReference type="PROSITE" id="PS50157">
    <property type="entry name" value="ZINC_FINGER_C2H2_2"/>
    <property type="match status" value="1"/>
</dbReference>
<protein>
    <submittedName>
        <fullName evidence="6">CHY zinc finger protein</fullName>
    </submittedName>
</protein>
<keyword evidence="3" id="KW-0862">Zinc</keyword>
<dbReference type="InterPro" id="IPR016694">
    <property type="entry name" value="UCP017292"/>
</dbReference>
<dbReference type="PANTHER" id="PTHR28082:SF1">
    <property type="entry name" value="HELPER OF TIM PROTEIN 13"/>
    <property type="match status" value="1"/>
</dbReference>
<comment type="caution">
    <text evidence="6">The sequence shown here is derived from an EMBL/GenBank/DDBJ whole genome shotgun (WGS) entry which is preliminary data.</text>
</comment>
<dbReference type="InterPro" id="IPR008913">
    <property type="entry name" value="Znf_CHY"/>
</dbReference>
<keyword evidence="1" id="KW-0479">Metal-binding</keyword>
<dbReference type="EMBL" id="JBHUME010000005">
    <property type="protein sequence ID" value="MFD2611789.1"/>
    <property type="molecule type" value="Genomic_DNA"/>
</dbReference>
<evidence type="ECO:0000259" key="5">
    <source>
        <dbReference type="PROSITE" id="PS51266"/>
    </source>
</evidence>
<dbReference type="InterPro" id="IPR013087">
    <property type="entry name" value="Znf_C2H2_type"/>
</dbReference>
<dbReference type="PROSITE" id="PS51266">
    <property type="entry name" value="ZF_CHY"/>
    <property type="match status" value="1"/>
</dbReference>
<name>A0ABW5P9P5_9BACL</name>
<keyword evidence="7" id="KW-1185">Reference proteome</keyword>
<dbReference type="InterPro" id="IPR052604">
    <property type="entry name" value="Mito_Tim_assembly_helper"/>
</dbReference>
<evidence type="ECO:0000313" key="7">
    <source>
        <dbReference type="Proteomes" id="UP001597541"/>
    </source>
</evidence>
<dbReference type="PIRSF" id="PIRSF017292">
    <property type="entry name" value="UCP017292_Znf_CHY"/>
    <property type="match status" value="1"/>
</dbReference>
<sequence>MKVHGAIDGRTRCKHYHSERDIIAIKMKCCETYYSCYYCHQEEAGHVAAVWPAEQWNTPAVLCGNCRSKLTVRQYMDCDYSCPSCGAAFNPGCKLHNHYYFETEHSD</sequence>
<dbReference type="InterPro" id="IPR037274">
    <property type="entry name" value="Znf_CHY_sf"/>
</dbReference>
<evidence type="ECO:0000256" key="1">
    <source>
        <dbReference type="ARBA" id="ARBA00022723"/>
    </source>
</evidence>
<reference evidence="7" key="1">
    <citation type="journal article" date="2019" name="Int. J. Syst. Evol. Microbiol.">
        <title>The Global Catalogue of Microorganisms (GCM) 10K type strain sequencing project: providing services to taxonomists for standard genome sequencing and annotation.</title>
        <authorList>
            <consortium name="The Broad Institute Genomics Platform"/>
            <consortium name="The Broad Institute Genome Sequencing Center for Infectious Disease"/>
            <person name="Wu L."/>
            <person name="Ma J."/>
        </authorList>
    </citation>
    <scope>NUCLEOTIDE SEQUENCE [LARGE SCALE GENOMIC DNA]</scope>
    <source>
        <strain evidence="7">KCTC 3950</strain>
    </source>
</reference>
<gene>
    <name evidence="6" type="ORF">ACFSUF_05055</name>
</gene>
<feature type="domain" description="CHY-type" evidence="5">
    <location>
        <begin position="6"/>
        <end position="87"/>
    </location>
</feature>
<evidence type="ECO:0000259" key="4">
    <source>
        <dbReference type="PROSITE" id="PS50157"/>
    </source>
</evidence>
<dbReference type="Proteomes" id="UP001597541">
    <property type="component" value="Unassembled WGS sequence"/>
</dbReference>
<evidence type="ECO:0000313" key="6">
    <source>
        <dbReference type="EMBL" id="MFD2611789.1"/>
    </source>
</evidence>
<evidence type="ECO:0000256" key="3">
    <source>
        <dbReference type="ARBA" id="ARBA00022833"/>
    </source>
</evidence>
<organism evidence="6 7">
    <name type="scientific">Paenibacillus gansuensis</name>
    <dbReference type="NCBI Taxonomy" id="306542"/>
    <lineage>
        <taxon>Bacteria</taxon>
        <taxon>Bacillati</taxon>
        <taxon>Bacillota</taxon>
        <taxon>Bacilli</taxon>
        <taxon>Bacillales</taxon>
        <taxon>Paenibacillaceae</taxon>
        <taxon>Paenibacillus</taxon>
    </lineage>
</organism>
<dbReference type="Pfam" id="PF05495">
    <property type="entry name" value="zf-CHY"/>
    <property type="match status" value="1"/>
</dbReference>
<feature type="domain" description="C2H2-type" evidence="4">
    <location>
        <begin position="80"/>
        <end position="107"/>
    </location>
</feature>
<dbReference type="PANTHER" id="PTHR28082">
    <property type="entry name" value="ZINC FINGER PROTEIN"/>
    <property type="match status" value="1"/>
</dbReference>
<dbReference type="SUPFAM" id="SSF161219">
    <property type="entry name" value="CHY zinc finger-like"/>
    <property type="match status" value="1"/>
</dbReference>
<evidence type="ECO:0000256" key="2">
    <source>
        <dbReference type="ARBA" id="ARBA00022771"/>
    </source>
</evidence>
<dbReference type="RefSeq" id="WP_377600770.1">
    <property type="nucleotide sequence ID" value="NZ_JBHUME010000005.1"/>
</dbReference>
<proteinExistence type="predicted"/>
<keyword evidence="2" id="KW-0863">Zinc-finger</keyword>
<accession>A0ABW5P9P5</accession>